<dbReference type="PANTHER" id="PTHR43649">
    <property type="entry name" value="ARABINOSE-BINDING PROTEIN-RELATED"/>
    <property type="match status" value="1"/>
</dbReference>
<sequence>MKLTLFVSPDYPHSDLIEQRIKSWSLKSGASIRLSSDVNLPADLYFYPAFDLPRLVEAGKLAKVTPEFRGVGSTYDWNDLMSPYSQRLALWNGQPFGIPLLGEGEVLVWRSDKFKDPKKLQAFREKFKTEPRAPETWDELTNWAEFWNTPEAPTLTAFPTRAEDIQRIFLIIASCYERKTLINSDVGQKILSTQANDELFSFLYDLKTYAPRLASPAFQYAAELLARMQKCRPSGTGDPVEAIKSGSALFAILKLDELARLKPQEGLELAPLPGAAFTYDYNSGQKVIDKSGAINRMPFIGWGAWFGGVGADTKNPAAAFDFFADFGNPTKTSLELLAAAKWGVGPYRRSHEETRNQTRFLGYGFDKKQTEHLLTALRFENTSSIINYRLSPRTPDVREQTAILAEALQEIVSGKTQVDAGLQKASRLWIELGKKQPEAVRKQWIRNSLGI</sequence>
<protein>
    <submittedName>
        <fullName evidence="4">Extracellular solute-binding protein</fullName>
    </submittedName>
</protein>
<comment type="subcellular location">
    <subcellularLocation>
        <location evidence="1">Periplasm</location>
    </subcellularLocation>
</comment>
<proteinExistence type="inferred from homology"/>
<reference evidence="4" key="1">
    <citation type="submission" date="2021-05" db="EMBL/GenBank/DDBJ databases">
        <title>Complete genome sequence of the cellulolytic planctomycete Telmatocola sphagniphila SP2T and characterization of the first cellulase from planctomycetes.</title>
        <authorList>
            <person name="Rakitin A.L."/>
            <person name="Beletsky A.V."/>
            <person name="Naumoff D.G."/>
            <person name="Kulichevskaya I.S."/>
            <person name="Mardanov A.V."/>
            <person name="Ravin N.V."/>
            <person name="Dedysh S.N."/>
        </authorList>
    </citation>
    <scope>NUCLEOTIDE SEQUENCE</scope>
    <source>
        <strain evidence="4">SP2T</strain>
    </source>
</reference>
<dbReference type="Proteomes" id="UP000676194">
    <property type="component" value="Chromosome"/>
</dbReference>
<evidence type="ECO:0000256" key="2">
    <source>
        <dbReference type="ARBA" id="ARBA00008520"/>
    </source>
</evidence>
<keyword evidence="5" id="KW-1185">Reference proteome</keyword>
<comment type="similarity">
    <text evidence="2">Belongs to the bacterial solute-binding protein 1 family.</text>
</comment>
<dbReference type="AlphaFoldDB" id="A0A8E6EUS1"/>
<dbReference type="SUPFAM" id="SSF53850">
    <property type="entry name" value="Periplasmic binding protein-like II"/>
    <property type="match status" value="1"/>
</dbReference>
<dbReference type="KEGG" id="tsph:KIH39_23470"/>
<evidence type="ECO:0000256" key="3">
    <source>
        <dbReference type="ARBA" id="ARBA00022448"/>
    </source>
</evidence>
<gene>
    <name evidence="4" type="ORF">KIH39_23470</name>
</gene>
<name>A0A8E6EUS1_9BACT</name>
<dbReference type="Pfam" id="PF13416">
    <property type="entry name" value="SBP_bac_8"/>
    <property type="match status" value="1"/>
</dbReference>
<dbReference type="PANTHER" id="PTHR43649:SF29">
    <property type="entry name" value="OSMOPROTECTIVE COMPOUNDS-BINDING PROTEIN GGTB"/>
    <property type="match status" value="1"/>
</dbReference>
<evidence type="ECO:0000313" key="5">
    <source>
        <dbReference type="Proteomes" id="UP000676194"/>
    </source>
</evidence>
<dbReference type="Gene3D" id="3.40.190.10">
    <property type="entry name" value="Periplasmic binding protein-like II"/>
    <property type="match status" value="1"/>
</dbReference>
<dbReference type="GO" id="GO:0042597">
    <property type="term" value="C:periplasmic space"/>
    <property type="evidence" value="ECO:0007669"/>
    <property type="project" value="UniProtKB-SubCell"/>
</dbReference>
<organism evidence="4 5">
    <name type="scientific">Telmatocola sphagniphila</name>
    <dbReference type="NCBI Taxonomy" id="1123043"/>
    <lineage>
        <taxon>Bacteria</taxon>
        <taxon>Pseudomonadati</taxon>
        <taxon>Planctomycetota</taxon>
        <taxon>Planctomycetia</taxon>
        <taxon>Gemmatales</taxon>
        <taxon>Gemmataceae</taxon>
    </lineage>
</organism>
<dbReference type="InterPro" id="IPR050490">
    <property type="entry name" value="Bact_solute-bd_prot1"/>
</dbReference>
<dbReference type="InterPro" id="IPR006059">
    <property type="entry name" value="SBP"/>
</dbReference>
<accession>A0A8E6EUS1</accession>
<evidence type="ECO:0000256" key="1">
    <source>
        <dbReference type="ARBA" id="ARBA00004418"/>
    </source>
</evidence>
<keyword evidence="3" id="KW-0813">Transport</keyword>
<dbReference type="EMBL" id="CP074694">
    <property type="protein sequence ID" value="QVL31765.1"/>
    <property type="molecule type" value="Genomic_DNA"/>
</dbReference>
<dbReference type="RefSeq" id="WP_213496011.1">
    <property type="nucleotide sequence ID" value="NZ_CP074694.1"/>
</dbReference>
<evidence type="ECO:0000313" key="4">
    <source>
        <dbReference type="EMBL" id="QVL31765.1"/>
    </source>
</evidence>